<reference evidence="3" key="1">
    <citation type="journal article" date="2019" name="Int. J. Syst. Evol. Microbiol.">
        <title>The Global Catalogue of Microorganisms (GCM) 10K type strain sequencing project: providing services to taxonomists for standard genome sequencing and annotation.</title>
        <authorList>
            <consortium name="The Broad Institute Genomics Platform"/>
            <consortium name="The Broad Institute Genome Sequencing Center for Infectious Disease"/>
            <person name="Wu L."/>
            <person name="Ma J."/>
        </authorList>
    </citation>
    <scope>NUCLEOTIDE SEQUENCE [LARGE SCALE GENOMIC DNA]</scope>
    <source>
        <strain evidence="3">TBRC 5832</strain>
    </source>
</reference>
<evidence type="ECO:0000313" key="3">
    <source>
        <dbReference type="Proteomes" id="UP001595867"/>
    </source>
</evidence>
<organism evidence="2 3">
    <name type="scientific">Actinoplanes subglobosus</name>
    <dbReference type="NCBI Taxonomy" id="1547892"/>
    <lineage>
        <taxon>Bacteria</taxon>
        <taxon>Bacillati</taxon>
        <taxon>Actinomycetota</taxon>
        <taxon>Actinomycetes</taxon>
        <taxon>Micromonosporales</taxon>
        <taxon>Micromonosporaceae</taxon>
        <taxon>Actinoplanes</taxon>
    </lineage>
</organism>
<evidence type="ECO:0000256" key="1">
    <source>
        <dbReference type="SAM" id="MobiDB-lite"/>
    </source>
</evidence>
<accession>A0ABV8IXA5</accession>
<gene>
    <name evidence="2" type="ORF">ACFO0C_21295</name>
</gene>
<feature type="region of interest" description="Disordered" evidence="1">
    <location>
        <begin position="32"/>
        <end position="263"/>
    </location>
</feature>
<keyword evidence="3" id="KW-1185">Reference proteome</keyword>
<comment type="caution">
    <text evidence="2">The sequence shown here is derived from an EMBL/GenBank/DDBJ whole genome shotgun (WGS) entry which is preliminary data.</text>
</comment>
<name>A0ABV8IXA5_9ACTN</name>
<feature type="compositionally biased region" description="Pro residues" evidence="1">
    <location>
        <begin position="206"/>
        <end position="216"/>
    </location>
</feature>
<dbReference type="RefSeq" id="WP_378068386.1">
    <property type="nucleotide sequence ID" value="NZ_JBHSBL010000017.1"/>
</dbReference>
<proteinExistence type="predicted"/>
<dbReference type="Proteomes" id="UP001595867">
    <property type="component" value="Unassembled WGS sequence"/>
</dbReference>
<feature type="compositionally biased region" description="Acidic residues" evidence="1">
    <location>
        <begin position="99"/>
        <end position="119"/>
    </location>
</feature>
<dbReference type="EMBL" id="JBHSBL010000017">
    <property type="protein sequence ID" value="MFC4067478.1"/>
    <property type="molecule type" value="Genomic_DNA"/>
</dbReference>
<protein>
    <submittedName>
        <fullName evidence="2">Uncharacterized protein</fullName>
    </submittedName>
</protein>
<sequence length="263" mass="28928">MTNWMTAAGLAFIAGGLATLISFRTVIFSGGARRANSPRRRRPEATARSLPGPQVTVEAAARGDGEPRPERRRRLAAAFSGRPADGEASPSGLASIGLADDEDLADDEYLGEPPYDDDERLGYENGYPEDELWPPRRRRRDPEPDGPAWARRDIESPGGYGGRFTDPPQPGDYWTPLPDDLFDPPEIAALPPVPDYEPATGFDLPVVPPIGPAPEWPPREPRVNLPQSWAERDAQPRPVQDEPEERPSPRPRPYVSRHSAGPH</sequence>
<evidence type="ECO:0000313" key="2">
    <source>
        <dbReference type="EMBL" id="MFC4067478.1"/>
    </source>
</evidence>